<evidence type="ECO:0008006" key="4">
    <source>
        <dbReference type="Google" id="ProtNLM"/>
    </source>
</evidence>
<comment type="caution">
    <text evidence="2">The sequence shown here is derived from an EMBL/GenBank/DDBJ whole genome shotgun (WGS) entry which is preliminary data.</text>
</comment>
<protein>
    <recommendedName>
        <fullName evidence="4">Kanamycin biosynthetic protein</fullName>
    </recommendedName>
</protein>
<feature type="compositionally biased region" description="Basic and acidic residues" evidence="1">
    <location>
        <begin position="24"/>
        <end position="63"/>
    </location>
</feature>
<proteinExistence type="predicted"/>
<accession>A0A918LPI9</accession>
<dbReference type="RefSeq" id="WP_019886981.1">
    <property type="nucleotide sequence ID" value="NZ_BMQQ01000010.1"/>
</dbReference>
<evidence type="ECO:0000313" key="3">
    <source>
        <dbReference type="Proteomes" id="UP000619486"/>
    </source>
</evidence>
<keyword evidence="3" id="KW-1185">Reference proteome</keyword>
<dbReference type="InterPro" id="IPR028037">
    <property type="entry name" value="Antitoxin_Rv0909/MT0933"/>
</dbReference>
<dbReference type="Pfam" id="PF14013">
    <property type="entry name" value="MT0933_antitox"/>
    <property type="match status" value="1"/>
</dbReference>
<dbReference type="AlphaFoldDB" id="A0A918LPI9"/>
<name>A0A918LPI9_9ACTN</name>
<feature type="compositionally biased region" description="Basic and acidic residues" evidence="1">
    <location>
        <begin position="1"/>
        <end position="17"/>
    </location>
</feature>
<evidence type="ECO:0000256" key="1">
    <source>
        <dbReference type="SAM" id="MobiDB-lite"/>
    </source>
</evidence>
<organism evidence="2 3">
    <name type="scientific">Streptomyces purpureus</name>
    <dbReference type="NCBI Taxonomy" id="1951"/>
    <lineage>
        <taxon>Bacteria</taxon>
        <taxon>Bacillati</taxon>
        <taxon>Actinomycetota</taxon>
        <taxon>Actinomycetes</taxon>
        <taxon>Kitasatosporales</taxon>
        <taxon>Streptomycetaceae</taxon>
        <taxon>Streptomyces</taxon>
    </lineage>
</organism>
<dbReference type="EMBL" id="BMQQ01000010">
    <property type="protein sequence ID" value="GGT34881.1"/>
    <property type="molecule type" value="Genomic_DNA"/>
</dbReference>
<sequence>MGIMDKLKDMLGQHQDKAGQASDAAERKINERTGGKYEDKVDQGQQQVEDRLGMRDRRDQPPT</sequence>
<gene>
    <name evidence="2" type="ORF">GCM10014713_30680</name>
</gene>
<reference evidence="2" key="1">
    <citation type="journal article" date="2014" name="Int. J. Syst. Evol. Microbiol.">
        <title>Complete genome sequence of Corynebacterium casei LMG S-19264T (=DSM 44701T), isolated from a smear-ripened cheese.</title>
        <authorList>
            <consortium name="US DOE Joint Genome Institute (JGI-PGF)"/>
            <person name="Walter F."/>
            <person name="Albersmeier A."/>
            <person name="Kalinowski J."/>
            <person name="Ruckert C."/>
        </authorList>
    </citation>
    <scope>NUCLEOTIDE SEQUENCE</scope>
    <source>
        <strain evidence="2">JCM 3172</strain>
    </source>
</reference>
<evidence type="ECO:0000313" key="2">
    <source>
        <dbReference type="EMBL" id="GGT34881.1"/>
    </source>
</evidence>
<feature type="region of interest" description="Disordered" evidence="1">
    <location>
        <begin position="1"/>
        <end position="63"/>
    </location>
</feature>
<dbReference type="Proteomes" id="UP000619486">
    <property type="component" value="Unassembled WGS sequence"/>
</dbReference>
<reference evidence="2" key="2">
    <citation type="submission" date="2020-09" db="EMBL/GenBank/DDBJ databases">
        <authorList>
            <person name="Sun Q."/>
            <person name="Ohkuma M."/>
        </authorList>
    </citation>
    <scope>NUCLEOTIDE SEQUENCE</scope>
    <source>
        <strain evidence="2">JCM 3172</strain>
    </source>
</reference>